<feature type="transmembrane region" description="Helical" evidence="4">
    <location>
        <begin position="93"/>
        <end position="115"/>
    </location>
</feature>
<dbReference type="PANTHER" id="PTHR43520:SF8">
    <property type="entry name" value="P-TYPE CU(+) TRANSPORTER"/>
    <property type="match status" value="1"/>
</dbReference>
<keyword evidence="1" id="KW-0479">Metal-binding</keyword>
<evidence type="ECO:0000256" key="3">
    <source>
        <dbReference type="ARBA" id="ARBA00023008"/>
    </source>
</evidence>
<keyword evidence="7" id="KW-1185">Reference proteome</keyword>
<organism evidence="6 7">
    <name type="scientific">Streptococcus ictaluri 707-05</name>
    <dbReference type="NCBI Taxonomy" id="764299"/>
    <lineage>
        <taxon>Bacteria</taxon>
        <taxon>Bacillati</taxon>
        <taxon>Bacillota</taxon>
        <taxon>Bacilli</taxon>
        <taxon>Lactobacillales</taxon>
        <taxon>Streptococcaceae</taxon>
        <taxon>Streptococcus</taxon>
    </lineage>
</organism>
<reference evidence="6 7" key="1">
    <citation type="journal article" date="2014" name="Int. J. Syst. Evol. Microbiol.">
        <title>Phylogenomics and the dynamic genome evolution of the genus Streptococcus.</title>
        <authorList>
            <consortium name="The Broad Institute Genome Sequencing Platform"/>
            <person name="Richards V.P."/>
            <person name="Palmer S.R."/>
            <person name="Pavinski Bitar P.D."/>
            <person name="Qin X."/>
            <person name="Weinstock G.M."/>
            <person name="Highlander S.K."/>
            <person name="Town C.D."/>
            <person name="Burne R.A."/>
            <person name="Stanhope M.J."/>
        </authorList>
    </citation>
    <scope>NUCLEOTIDE SEQUENCE [LARGE SCALE GENOMIC DNA]</scope>
    <source>
        <strain evidence="6 7">707-05</strain>
    </source>
</reference>
<evidence type="ECO:0000256" key="2">
    <source>
        <dbReference type="ARBA" id="ARBA00022967"/>
    </source>
</evidence>
<feature type="transmembrane region" description="Helical" evidence="4">
    <location>
        <begin position="127"/>
        <end position="144"/>
    </location>
</feature>
<dbReference type="Pfam" id="PF00403">
    <property type="entry name" value="HMA"/>
    <property type="match status" value="1"/>
</dbReference>
<dbReference type="Proteomes" id="UP000003330">
    <property type="component" value="Unassembled WGS sequence"/>
</dbReference>
<dbReference type="SUPFAM" id="SSF55008">
    <property type="entry name" value="HMA, heavy metal-associated domain"/>
    <property type="match status" value="1"/>
</dbReference>
<dbReference type="STRING" id="764299.STRIC_1599"/>
<protein>
    <submittedName>
        <fullName evidence="6">Heavy metal-associated domain protein</fullName>
    </submittedName>
</protein>
<accession>G5K479</accession>
<dbReference type="Gene3D" id="3.30.70.100">
    <property type="match status" value="1"/>
</dbReference>
<keyword evidence="4" id="KW-0812">Transmembrane</keyword>
<dbReference type="PROSITE" id="PS01047">
    <property type="entry name" value="HMA_1"/>
    <property type="match status" value="1"/>
</dbReference>
<keyword evidence="3" id="KW-0186">Copper</keyword>
<evidence type="ECO:0000256" key="1">
    <source>
        <dbReference type="ARBA" id="ARBA00022723"/>
    </source>
</evidence>
<dbReference type="AlphaFoldDB" id="G5K479"/>
<dbReference type="eggNOG" id="COG2217">
    <property type="taxonomic scope" value="Bacteria"/>
</dbReference>
<dbReference type="eggNOG" id="COG2608">
    <property type="taxonomic scope" value="Bacteria"/>
</dbReference>
<sequence>MKKEQFSLKGMTCASCALTIEKAVKQLPSVDQAVVNLATEKMTVSFKGQEKETESVLQAVAKAGYQADVLDTQTSKTLQDSQEEETQGIWRRFLWSALFTLPLFYLAMGHILGLWLPSFLHPEHHPLRYAVIQFLLTCPVLYFSRAYF</sequence>
<dbReference type="GO" id="GO:0043682">
    <property type="term" value="F:P-type divalent copper transporter activity"/>
    <property type="evidence" value="ECO:0007669"/>
    <property type="project" value="TreeGrafter"/>
</dbReference>
<dbReference type="FunFam" id="3.30.70.100:FF:000005">
    <property type="entry name" value="Copper-exporting P-type ATPase A"/>
    <property type="match status" value="1"/>
</dbReference>
<keyword evidence="4" id="KW-1133">Transmembrane helix</keyword>
<feature type="domain" description="HMA" evidence="5">
    <location>
        <begin position="2"/>
        <end position="68"/>
    </location>
</feature>
<dbReference type="GO" id="GO:0005507">
    <property type="term" value="F:copper ion binding"/>
    <property type="evidence" value="ECO:0007669"/>
    <property type="project" value="TreeGrafter"/>
</dbReference>
<dbReference type="GO" id="GO:0016020">
    <property type="term" value="C:membrane"/>
    <property type="evidence" value="ECO:0007669"/>
    <property type="project" value="TreeGrafter"/>
</dbReference>
<keyword evidence="4" id="KW-0472">Membrane</keyword>
<dbReference type="PANTHER" id="PTHR43520">
    <property type="entry name" value="ATP7, ISOFORM B"/>
    <property type="match status" value="1"/>
</dbReference>
<evidence type="ECO:0000313" key="7">
    <source>
        <dbReference type="Proteomes" id="UP000003330"/>
    </source>
</evidence>
<keyword evidence="2" id="KW-1278">Translocase</keyword>
<comment type="caution">
    <text evidence="6">The sequence shown here is derived from an EMBL/GenBank/DDBJ whole genome shotgun (WGS) entry which is preliminary data.</text>
</comment>
<dbReference type="PROSITE" id="PS50846">
    <property type="entry name" value="HMA_2"/>
    <property type="match status" value="1"/>
</dbReference>
<dbReference type="InterPro" id="IPR017969">
    <property type="entry name" value="Heavy-metal-associated_CS"/>
</dbReference>
<name>G5K479_9STRE</name>
<dbReference type="GO" id="GO:0055070">
    <property type="term" value="P:copper ion homeostasis"/>
    <property type="evidence" value="ECO:0007669"/>
    <property type="project" value="TreeGrafter"/>
</dbReference>
<evidence type="ECO:0000313" key="6">
    <source>
        <dbReference type="EMBL" id="EHI69287.1"/>
    </source>
</evidence>
<proteinExistence type="predicted"/>
<dbReference type="InterPro" id="IPR006121">
    <property type="entry name" value="HMA_dom"/>
</dbReference>
<gene>
    <name evidence="6" type="ORF">STRIC_1599</name>
</gene>
<evidence type="ECO:0000259" key="5">
    <source>
        <dbReference type="PROSITE" id="PS50846"/>
    </source>
</evidence>
<dbReference type="CDD" id="cd00371">
    <property type="entry name" value="HMA"/>
    <property type="match status" value="1"/>
</dbReference>
<dbReference type="EMBL" id="AEUX02000007">
    <property type="protein sequence ID" value="EHI69287.1"/>
    <property type="molecule type" value="Genomic_DNA"/>
</dbReference>
<evidence type="ECO:0000256" key="4">
    <source>
        <dbReference type="SAM" id="Phobius"/>
    </source>
</evidence>
<dbReference type="InterPro" id="IPR036163">
    <property type="entry name" value="HMA_dom_sf"/>
</dbReference>